<feature type="binding site" evidence="13">
    <location>
        <position position="167"/>
    </location>
    <ligand>
        <name>Mg(2+)</name>
        <dbReference type="ChEBI" id="CHEBI:18420"/>
        <note>catalytic</note>
    </ligand>
</feature>
<dbReference type="GO" id="GO:0006309">
    <property type="term" value="P:apoptotic DNA fragmentation"/>
    <property type="evidence" value="ECO:0007669"/>
    <property type="project" value="TreeGrafter"/>
</dbReference>
<feature type="domain" description="DNA/RNA non-specific endonuclease/pyrophosphatase/phosphodiesterase" evidence="16">
    <location>
        <begin position="70"/>
        <end position="280"/>
    </location>
</feature>
<evidence type="ECO:0000256" key="13">
    <source>
        <dbReference type="PIRSR" id="PIRSR640255-2"/>
    </source>
</evidence>
<comment type="subcellular location">
    <subcellularLocation>
        <location evidence="2">Mitochondrion</location>
    </subcellularLocation>
</comment>
<keyword evidence="7 14" id="KW-0378">Hydrolase</keyword>
<evidence type="ECO:0000313" key="17">
    <source>
        <dbReference type="EMBL" id="PFX16197.1"/>
    </source>
</evidence>
<dbReference type="InterPro" id="IPR040255">
    <property type="entry name" value="Non-specific_endonuclease"/>
</dbReference>
<dbReference type="Gene3D" id="3.40.570.10">
    <property type="entry name" value="Extracellular Endonuclease, subunit A"/>
    <property type="match status" value="1"/>
</dbReference>
<dbReference type="GO" id="GO:0003676">
    <property type="term" value="F:nucleic acid binding"/>
    <property type="evidence" value="ECO:0007669"/>
    <property type="project" value="InterPro"/>
</dbReference>
<dbReference type="PANTHER" id="PTHR13966">
    <property type="entry name" value="ENDONUCLEASE RELATED"/>
    <property type="match status" value="1"/>
</dbReference>
<organism evidence="17 18">
    <name type="scientific">Stylophora pistillata</name>
    <name type="common">Smooth cauliflower coral</name>
    <dbReference type="NCBI Taxonomy" id="50429"/>
    <lineage>
        <taxon>Eukaryota</taxon>
        <taxon>Metazoa</taxon>
        <taxon>Cnidaria</taxon>
        <taxon>Anthozoa</taxon>
        <taxon>Hexacorallia</taxon>
        <taxon>Scleractinia</taxon>
        <taxon>Astrocoeniina</taxon>
        <taxon>Pocilloporidae</taxon>
        <taxon>Stylophora</taxon>
    </lineage>
</organism>
<dbReference type="InterPro" id="IPR044929">
    <property type="entry name" value="DNA/RNA_non-sp_Endonuclease_sf"/>
</dbReference>
<evidence type="ECO:0000256" key="8">
    <source>
        <dbReference type="ARBA" id="ARBA00022842"/>
    </source>
</evidence>
<evidence type="ECO:0000256" key="5">
    <source>
        <dbReference type="ARBA" id="ARBA00022723"/>
    </source>
</evidence>
<keyword evidence="18" id="KW-1185">Reference proteome</keyword>
<dbReference type="Pfam" id="PF01223">
    <property type="entry name" value="Endonuclease_NS"/>
    <property type="match status" value="1"/>
</dbReference>
<comment type="cofactor">
    <cofactor evidence="1 14">
        <name>Mg(2+)</name>
        <dbReference type="ChEBI" id="CHEBI:18420"/>
    </cofactor>
</comment>
<sequence>MRRLVIPAVSAVSLGIGGALGTFFERKKLHHGVFSMVQAKPKQLDTVDGPGSRMSEIMRFGYPGFENIKAKDDYVLSYNRRLRIANWVCEHLTARNVYNTDLDRRRCDFVVDPSIHPLFSTTNEDYWGSGYDRGHLAAAANHRSSQNSMCATFFLSNTSPQVGSGFNRDAWEHLEKYSRHLVKSYKNVYVVTGPLFLPKVELDNQLYVKYKLIGKKRIAVPTHYFKVILGETMDDQLEIQSYILPNQPISEMTPLHNFQVPVDTIEKASGLILFDKIPRNALKQIRPVLTPNS</sequence>
<dbReference type="SUPFAM" id="SSF54060">
    <property type="entry name" value="His-Me finger endonucleases"/>
    <property type="match status" value="1"/>
</dbReference>
<keyword evidence="5 13" id="KW-0479">Metal-binding</keyword>
<gene>
    <name evidence="17" type="primary">ENDOG</name>
    <name evidence="17" type="ORF">AWC38_SpisGene19549</name>
</gene>
<keyword evidence="6 14" id="KW-0255">Endonuclease</keyword>
<evidence type="ECO:0000256" key="2">
    <source>
        <dbReference type="ARBA" id="ARBA00004173"/>
    </source>
</evidence>
<feature type="active site" description="Proton acceptor" evidence="12">
    <location>
        <position position="135"/>
    </location>
</feature>
<accession>A0A2B4RIK8</accession>
<feature type="domain" description="ENPP1-3/EXOG-like endonuclease/phosphodiesterase" evidence="15">
    <location>
        <begin position="71"/>
        <end position="280"/>
    </location>
</feature>
<evidence type="ECO:0000256" key="11">
    <source>
        <dbReference type="ARBA" id="ARBA00023157"/>
    </source>
</evidence>
<evidence type="ECO:0000259" key="15">
    <source>
        <dbReference type="SMART" id="SM00477"/>
    </source>
</evidence>
<reference evidence="18" key="1">
    <citation type="journal article" date="2017" name="bioRxiv">
        <title>Comparative analysis of the genomes of Stylophora pistillata and Acropora digitifera provides evidence for extensive differences between species of corals.</title>
        <authorList>
            <person name="Voolstra C.R."/>
            <person name="Li Y."/>
            <person name="Liew Y.J."/>
            <person name="Baumgarten S."/>
            <person name="Zoccola D."/>
            <person name="Flot J.-F."/>
            <person name="Tambutte S."/>
            <person name="Allemand D."/>
            <person name="Aranda M."/>
        </authorList>
    </citation>
    <scope>NUCLEOTIDE SEQUENCE [LARGE SCALE GENOMIC DNA]</scope>
</reference>
<dbReference type="STRING" id="50429.A0A2B4RIK8"/>
<dbReference type="Proteomes" id="UP000225706">
    <property type="component" value="Unassembled WGS sequence"/>
</dbReference>
<evidence type="ECO:0000313" key="18">
    <source>
        <dbReference type="Proteomes" id="UP000225706"/>
    </source>
</evidence>
<dbReference type="PROSITE" id="PS01070">
    <property type="entry name" value="NUCLEASE_NON_SPEC"/>
    <property type="match status" value="1"/>
</dbReference>
<keyword evidence="10" id="KW-0496">Mitochondrion</keyword>
<keyword evidence="11" id="KW-1015">Disulfide bond</keyword>
<dbReference type="GO" id="GO:0004521">
    <property type="term" value="F:RNA endonuclease activity"/>
    <property type="evidence" value="ECO:0007669"/>
    <property type="project" value="TreeGrafter"/>
</dbReference>
<dbReference type="CDD" id="cd00091">
    <property type="entry name" value="NUC"/>
    <property type="match status" value="1"/>
</dbReference>
<proteinExistence type="inferred from homology"/>
<dbReference type="InterPro" id="IPR018524">
    <property type="entry name" value="DNA/RNA_endonuclease_AS"/>
</dbReference>
<evidence type="ECO:0000256" key="6">
    <source>
        <dbReference type="ARBA" id="ARBA00022759"/>
    </source>
</evidence>
<evidence type="ECO:0000256" key="1">
    <source>
        <dbReference type="ARBA" id="ARBA00001946"/>
    </source>
</evidence>
<keyword evidence="8" id="KW-0460">Magnesium</keyword>
<dbReference type="SMART" id="SM00477">
    <property type="entry name" value="NUC"/>
    <property type="match status" value="1"/>
</dbReference>
<name>A0A2B4RIK8_STYPI</name>
<dbReference type="PANTHER" id="PTHR13966:SF5">
    <property type="entry name" value="ENDONUCLEASE G, MITOCHONDRIAL"/>
    <property type="match status" value="1"/>
</dbReference>
<dbReference type="InterPro" id="IPR044925">
    <property type="entry name" value="His-Me_finger_sf"/>
</dbReference>
<evidence type="ECO:0000256" key="14">
    <source>
        <dbReference type="RuleBase" id="RU366055"/>
    </source>
</evidence>
<evidence type="ECO:0000256" key="3">
    <source>
        <dbReference type="ARBA" id="ARBA00010052"/>
    </source>
</evidence>
<evidence type="ECO:0000256" key="7">
    <source>
        <dbReference type="ARBA" id="ARBA00022801"/>
    </source>
</evidence>
<protein>
    <recommendedName>
        <fullName evidence="14">Endonuclease</fullName>
        <ecNumber evidence="14">3.1.30.-</ecNumber>
    </recommendedName>
</protein>
<dbReference type="GO" id="GO:0000014">
    <property type="term" value="F:single-stranded DNA endodeoxyribonuclease activity"/>
    <property type="evidence" value="ECO:0007669"/>
    <property type="project" value="TreeGrafter"/>
</dbReference>
<evidence type="ECO:0000256" key="9">
    <source>
        <dbReference type="ARBA" id="ARBA00022946"/>
    </source>
</evidence>
<dbReference type="AlphaFoldDB" id="A0A2B4RIK8"/>
<dbReference type="GO" id="GO:0005634">
    <property type="term" value="C:nucleus"/>
    <property type="evidence" value="ECO:0007669"/>
    <property type="project" value="TreeGrafter"/>
</dbReference>
<keyword evidence="4 14" id="KW-0540">Nuclease</keyword>
<dbReference type="EC" id="3.1.30.-" evidence="14"/>
<dbReference type="OrthoDB" id="5963467at2759"/>
<dbReference type="GO" id="GO:0046872">
    <property type="term" value="F:metal ion binding"/>
    <property type="evidence" value="ECO:0007669"/>
    <property type="project" value="UniProtKB-KW"/>
</dbReference>
<keyword evidence="9" id="KW-0809">Transit peptide</keyword>
<dbReference type="FunFam" id="3.40.570.10:FF:000002">
    <property type="entry name" value="Endonuclease G, mitochondrial"/>
    <property type="match status" value="1"/>
</dbReference>
<dbReference type="InterPro" id="IPR001604">
    <property type="entry name" value="Endo_G_ENPP1-like_dom"/>
</dbReference>
<dbReference type="SMART" id="SM00892">
    <property type="entry name" value="Endonuclease_NS"/>
    <property type="match status" value="1"/>
</dbReference>
<comment type="caution">
    <text evidence="17">The sequence shown here is derived from an EMBL/GenBank/DDBJ whole genome shotgun (WGS) entry which is preliminary data.</text>
</comment>
<evidence type="ECO:0000259" key="16">
    <source>
        <dbReference type="SMART" id="SM00892"/>
    </source>
</evidence>
<dbReference type="EMBL" id="LSMT01000566">
    <property type="protein sequence ID" value="PFX16197.1"/>
    <property type="molecule type" value="Genomic_DNA"/>
</dbReference>
<comment type="similarity">
    <text evidence="3 14">Belongs to the DNA/RNA non-specific endonuclease family.</text>
</comment>
<dbReference type="GO" id="GO:0005743">
    <property type="term" value="C:mitochondrial inner membrane"/>
    <property type="evidence" value="ECO:0007669"/>
    <property type="project" value="TreeGrafter"/>
</dbReference>
<dbReference type="InterPro" id="IPR020821">
    <property type="entry name" value="ENPP1-3/EXOG-like_nuc-like"/>
</dbReference>
<evidence type="ECO:0000256" key="10">
    <source>
        <dbReference type="ARBA" id="ARBA00023128"/>
    </source>
</evidence>
<evidence type="ECO:0000256" key="12">
    <source>
        <dbReference type="PIRSR" id="PIRSR640255-1"/>
    </source>
</evidence>
<evidence type="ECO:0000256" key="4">
    <source>
        <dbReference type="ARBA" id="ARBA00022722"/>
    </source>
</evidence>